<comment type="caution">
    <text evidence="4">The sequence shown here is derived from an EMBL/GenBank/DDBJ whole genome shotgun (WGS) entry which is preliminary data.</text>
</comment>
<keyword evidence="3" id="KW-0998">Cell outer membrane</keyword>
<evidence type="ECO:0000256" key="1">
    <source>
        <dbReference type="ARBA" id="ARBA00004442"/>
    </source>
</evidence>
<keyword evidence="2" id="KW-0472">Membrane</keyword>
<evidence type="ECO:0000313" key="4">
    <source>
        <dbReference type="EMBL" id="TDL90594.1"/>
    </source>
</evidence>
<protein>
    <recommendedName>
        <fullName evidence="6">TIGR03016 family PEP-CTERM system-associated outer membrane protein</fullName>
    </recommendedName>
</protein>
<comment type="subcellular location">
    <subcellularLocation>
        <location evidence="1">Cell outer membrane</location>
    </subcellularLocation>
</comment>
<dbReference type="AlphaFoldDB" id="A0A4R6B326"/>
<accession>A0A4R6B326</accession>
<dbReference type="Proteomes" id="UP000294562">
    <property type="component" value="Unassembled WGS sequence"/>
</dbReference>
<evidence type="ECO:0000256" key="3">
    <source>
        <dbReference type="ARBA" id="ARBA00023237"/>
    </source>
</evidence>
<evidence type="ECO:0008006" key="6">
    <source>
        <dbReference type="Google" id="ProtNLM"/>
    </source>
</evidence>
<dbReference type="EMBL" id="SMZO01000007">
    <property type="protein sequence ID" value="TDL90594.1"/>
    <property type="molecule type" value="Genomic_DNA"/>
</dbReference>
<dbReference type="Gene3D" id="2.40.170.20">
    <property type="entry name" value="TonB-dependent receptor, beta-barrel domain"/>
    <property type="match status" value="1"/>
</dbReference>
<dbReference type="InterPro" id="IPR036942">
    <property type="entry name" value="Beta-barrel_TonB_sf"/>
</dbReference>
<evidence type="ECO:0000313" key="5">
    <source>
        <dbReference type="Proteomes" id="UP000294562"/>
    </source>
</evidence>
<sequence>MTGAPAVGLIRFTTGAVILSSIAAPIVHAQEADRAVRSAFISSDLEFNDNYDLRRDSLGNALLWTTTLGFGLSTFTPVDRLDLSAEGSVRAADLPSRDDDVSADNPIVRLDYDRTIDDNNIRFGFVAQQADVDFFDPLSDVDSDGRFDDTTGGGTRRSLRANAGFDFNEDGPVSLGAYARAFDIDYTDNTDPDVYDRQSFTGGAEIGFRLSQTLRFTTGGEYRREQYEDSDNLDRETRRADVGIDASINPALSMRGRLGYSRVESNRDSGTTIEEGVVGDLSLISLDKRGETRVGGFVDVDENGQRFTFSVGKLVNWDNASLDADLGVSTNEDTDLRFVGNIDYTLQGRDNELSLGLRQSASTDEDGRNVLYTSGRVNFIQLLTDVSSLGLAVDGGLTRYEDGASDDSDRLNVTAQYNHALTQDWNMNMGYRYRQANSDSNGFRESNAVFVGVSRDFLSAR</sequence>
<dbReference type="SUPFAM" id="SSF56935">
    <property type="entry name" value="Porins"/>
    <property type="match status" value="1"/>
</dbReference>
<evidence type="ECO:0000256" key="2">
    <source>
        <dbReference type="ARBA" id="ARBA00023136"/>
    </source>
</evidence>
<reference evidence="4 5" key="1">
    <citation type="submission" date="2019-03" db="EMBL/GenBank/DDBJ databases">
        <title>Rhodobacteraceae bacterium SM1902, a new member of the family Rhodobacteraceae isolated from Yantai.</title>
        <authorList>
            <person name="Sun Y."/>
        </authorList>
    </citation>
    <scope>NUCLEOTIDE SEQUENCE [LARGE SCALE GENOMIC DNA]</scope>
    <source>
        <strain evidence="4 5">SM1902</strain>
    </source>
</reference>
<organism evidence="4 5">
    <name type="scientific">Meridianimarinicoccus aquatilis</name>
    <dbReference type="NCBI Taxonomy" id="2552766"/>
    <lineage>
        <taxon>Bacteria</taxon>
        <taxon>Pseudomonadati</taxon>
        <taxon>Pseudomonadota</taxon>
        <taxon>Alphaproteobacteria</taxon>
        <taxon>Rhodobacterales</taxon>
        <taxon>Paracoccaceae</taxon>
        <taxon>Meridianimarinicoccus</taxon>
    </lineage>
</organism>
<proteinExistence type="predicted"/>
<keyword evidence="5" id="KW-1185">Reference proteome</keyword>
<dbReference type="OrthoDB" id="7756354at2"/>
<dbReference type="GO" id="GO:0009279">
    <property type="term" value="C:cell outer membrane"/>
    <property type="evidence" value="ECO:0007669"/>
    <property type="project" value="UniProtKB-SubCell"/>
</dbReference>
<gene>
    <name evidence="4" type="ORF">E2L05_04750</name>
</gene>
<name>A0A4R6B326_9RHOB</name>